<dbReference type="EMBL" id="HG992985">
    <property type="protein sequence ID" value="CAE7207741.1"/>
    <property type="molecule type" value="Genomic_DNA"/>
</dbReference>
<evidence type="ECO:0000256" key="1">
    <source>
        <dbReference type="SAM" id="Coils"/>
    </source>
</evidence>
<feature type="compositionally biased region" description="Basic and acidic residues" evidence="2">
    <location>
        <begin position="716"/>
        <end position="725"/>
    </location>
</feature>
<feature type="compositionally biased region" description="Polar residues" evidence="2">
    <location>
        <begin position="677"/>
        <end position="696"/>
    </location>
</feature>
<keyword evidence="1" id="KW-0175">Coiled coil</keyword>
<feature type="compositionally biased region" description="Low complexity" evidence="2">
    <location>
        <begin position="38"/>
        <end position="58"/>
    </location>
</feature>
<dbReference type="PANTHER" id="PTHR38701">
    <property type="entry name" value="CHROMOSOME 8, WHOLE GENOME SHOTGUN SEQUENCE"/>
    <property type="match status" value="1"/>
</dbReference>
<feature type="region of interest" description="Disordered" evidence="2">
    <location>
        <begin position="495"/>
        <end position="559"/>
    </location>
</feature>
<feature type="region of interest" description="Disordered" evidence="2">
    <location>
        <begin position="141"/>
        <end position="301"/>
    </location>
</feature>
<feature type="compositionally biased region" description="Low complexity" evidence="2">
    <location>
        <begin position="234"/>
        <end position="247"/>
    </location>
</feature>
<evidence type="ECO:0000256" key="2">
    <source>
        <dbReference type="SAM" id="MobiDB-lite"/>
    </source>
</evidence>
<feature type="compositionally biased region" description="Polar residues" evidence="2">
    <location>
        <begin position="18"/>
        <end position="29"/>
    </location>
</feature>
<dbReference type="PANTHER" id="PTHR38701:SF1">
    <property type="entry name" value="UP-REGULATED DURING SEPTATION PROTEIN 1 DOMAIN-CONTAINING PROTEIN"/>
    <property type="match status" value="1"/>
</dbReference>
<feature type="compositionally biased region" description="Basic and acidic residues" evidence="2">
    <location>
        <begin position="387"/>
        <end position="397"/>
    </location>
</feature>
<feature type="compositionally biased region" description="Basic and acidic residues" evidence="2">
    <location>
        <begin position="1"/>
        <end position="10"/>
    </location>
</feature>
<evidence type="ECO:0000313" key="4">
    <source>
        <dbReference type="Proteomes" id="UP000472372"/>
    </source>
</evidence>
<protein>
    <submittedName>
        <fullName evidence="3">CDC45 multi-domain protein</fullName>
    </submittedName>
</protein>
<feature type="compositionally biased region" description="Basic and acidic residues" evidence="2">
    <location>
        <begin position="176"/>
        <end position="195"/>
    </location>
</feature>
<feature type="compositionally biased region" description="Low complexity" evidence="2">
    <location>
        <begin position="358"/>
        <end position="369"/>
    </location>
</feature>
<dbReference type="AlphaFoldDB" id="A0A6S6WBS3"/>
<sequence length="750" mass="80807">MPIERPDRNNPRPLKPTLASNRTAKTTALTPRLAVAPTASSTVSSTSTRTARSSNGTTPRAPTVANVDNVTPVKAFLSSNITPRSSSRKSRVGGDSATSTPSVTPSATPNNSRPTSTIDFHKEQGAAYSAHGAIAKAVAGAARPRSTVGQQNTHTASAPRAPQLAGIFSQTQSDVGSRKDTSPRFFHANDARPHDPPAPPQAHAPARKAPTFFYADGRQDDTPSKQSAPSPPLSVVSRSHSISRSQSGGPQFFHADSVPESKGRRPILTPPPIPTSPELLPAAEPSNEASLRPPSPTKDFAHLSYRKGASQVRPAISRGSSGNSALAIFGGHSGSDVGDRNGRRSSVASTIKRGHVKSSSLSSIDSVTSLRKSSTNEPTAMAPSPLHAEKSVSEKRASAPSPYYTAFSPLGSPISESPKRNSEGKTPLEVMNELAANARRERKVLDLEISNSSLLAINRSLEKEIRKQKAELRRFRRMSRAGHFAADHMESLTDTSAIGSVSMGNLSDMSEGDEDYDEDEEEEEEDEDEEDSSESSLDDSALSPGAQQERDEAHRARDEKRLQLDLSKHRDMLNDSQKMNQSLRRCLGWTEQLIKDGQKALEYKVNVSDVKLGGRVLISEDDNEIAEAEESKGLLSPWSPMHQAIDALESPFFPGLSSNRVIDRDSGVDLEGLDAVGQSTDNSRTSSPRNKSTTSPMKEFRPSLPGTWVSYATNPRESEVKKHESLSPLGSPFEERIRHLHASIDALEAS</sequence>
<feature type="compositionally biased region" description="Low complexity" evidence="2">
    <location>
        <begin position="96"/>
        <end position="112"/>
    </location>
</feature>
<feature type="region of interest" description="Disordered" evidence="2">
    <location>
        <begin position="331"/>
        <end position="397"/>
    </location>
</feature>
<feature type="compositionally biased region" description="Acidic residues" evidence="2">
    <location>
        <begin position="510"/>
        <end position="537"/>
    </location>
</feature>
<feature type="compositionally biased region" description="Polar residues" evidence="2">
    <location>
        <begin position="147"/>
        <end position="156"/>
    </location>
</feature>
<reference evidence="3" key="1">
    <citation type="submission" date="2021-02" db="EMBL/GenBank/DDBJ databases">
        <authorList>
            <person name="Syme A R."/>
            <person name="Syme A R."/>
            <person name="Moolhuijzen P."/>
        </authorList>
    </citation>
    <scope>NUCLEOTIDE SEQUENCE</scope>
    <source>
        <strain evidence="3">W1-1</strain>
    </source>
</reference>
<name>A0A6S6WBS3_9PLEO</name>
<proteinExistence type="predicted"/>
<organism evidence="3 4">
    <name type="scientific">Pyrenophora teres f. teres</name>
    <dbReference type="NCBI Taxonomy" id="97479"/>
    <lineage>
        <taxon>Eukaryota</taxon>
        <taxon>Fungi</taxon>
        <taxon>Dikarya</taxon>
        <taxon>Ascomycota</taxon>
        <taxon>Pezizomycotina</taxon>
        <taxon>Dothideomycetes</taxon>
        <taxon>Pleosporomycetidae</taxon>
        <taxon>Pleosporales</taxon>
        <taxon>Pleosporineae</taxon>
        <taxon>Pleosporaceae</taxon>
        <taxon>Pyrenophora</taxon>
    </lineage>
</organism>
<feature type="compositionally biased region" description="Polar residues" evidence="2">
    <location>
        <begin position="495"/>
        <end position="505"/>
    </location>
</feature>
<gene>
    <name evidence="3" type="ORF">PTTW11_09742</name>
</gene>
<feature type="region of interest" description="Disordered" evidence="2">
    <location>
        <begin position="1"/>
        <end position="118"/>
    </location>
</feature>
<feature type="compositionally biased region" description="Basic and acidic residues" evidence="2">
    <location>
        <begin position="548"/>
        <end position="559"/>
    </location>
</feature>
<accession>A0A6S6WBS3</accession>
<feature type="coiled-coil region" evidence="1">
    <location>
        <begin position="428"/>
        <end position="478"/>
    </location>
</feature>
<evidence type="ECO:0000313" key="3">
    <source>
        <dbReference type="EMBL" id="CAE7207741.1"/>
    </source>
</evidence>
<dbReference type="Proteomes" id="UP000472372">
    <property type="component" value="Chromosome 9"/>
</dbReference>
<feature type="region of interest" description="Disordered" evidence="2">
    <location>
        <begin position="672"/>
        <end position="734"/>
    </location>
</feature>